<reference evidence="1 2" key="1">
    <citation type="journal article" date="2024" name="BMC Genomics">
        <title>De novo assembly and annotation of Popillia japonica's genome with initial clues to its potential as an invasive pest.</title>
        <authorList>
            <person name="Cucini C."/>
            <person name="Boschi S."/>
            <person name="Funari R."/>
            <person name="Cardaioli E."/>
            <person name="Iannotti N."/>
            <person name="Marturano G."/>
            <person name="Paoli F."/>
            <person name="Bruttini M."/>
            <person name="Carapelli A."/>
            <person name="Frati F."/>
            <person name="Nardi F."/>
        </authorList>
    </citation>
    <scope>NUCLEOTIDE SEQUENCE [LARGE SCALE GENOMIC DNA]</scope>
    <source>
        <strain evidence="1">DMR45628</strain>
    </source>
</reference>
<protein>
    <submittedName>
        <fullName evidence="1">Uncharacterized protein</fullName>
    </submittedName>
</protein>
<accession>A0AAW1N1N2</accession>
<keyword evidence="2" id="KW-1185">Reference proteome</keyword>
<dbReference type="EMBL" id="JASPKY010000018">
    <property type="protein sequence ID" value="KAK9752683.1"/>
    <property type="molecule type" value="Genomic_DNA"/>
</dbReference>
<dbReference type="Proteomes" id="UP001458880">
    <property type="component" value="Unassembled WGS sequence"/>
</dbReference>
<sequence>MLRDIFLHVQVTEIIQEEDEIDAVYDLHVQVTEIIQEEDEIDAVYDMRSQLCAWKENPKEFWNFKKISSKKAGSGIPDRLSDINNISYSTSATIVQAFQDFFQSSYGASSSSIRPPLRQVDNNLIAKPVLQVQLRSFFVLYQATTTPSRQ</sequence>
<gene>
    <name evidence="1" type="ORF">QE152_g3992</name>
</gene>
<evidence type="ECO:0000313" key="2">
    <source>
        <dbReference type="Proteomes" id="UP001458880"/>
    </source>
</evidence>
<evidence type="ECO:0000313" key="1">
    <source>
        <dbReference type="EMBL" id="KAK9752683.1"/>
    </source>
</evidence>
<comment type="caution">
    <text evidence="1">The sequence shown here is derived from an EMBL/GenBank/DDBJ whole genome shotgun (WGS) entry which is preliminary data.</text>
</comment>
<dbReference type="AlphaFoldDB" id="A0AAW1N1N2"/>
<proteinExistence type="predicted"/>
<organism evidence="1 2">
    <name type="scientific">Popillia japonica</name>
    <name type="common">Japanese beetle</name>
    <dbReference type="NCBI Taxonomy" id="7064"/>
    <lineage>
        <taxon>Eukaryota</taxon>
        <taxon>Metazoa</taxon>
        <taxon>Ecdysozoa</taxon>
        <taxon>Arthropoda</taxon>
        <taxon>Hexapoda</taxon>
        <taxon>Insecta</taxon>
        <taxon>Pterygota</taxon>
        <taxon>Neoptera</taxon>
        <taxon>Endopterygota</taxon>
        <taxon>Coleoptera</taxon>
        <taxon>Polyphaga</taxon>
        <taxon>Scarabaeiformia</taxon>
        <taxon>Scarabaeidae</taxon>
        <taxon>Rutelinae</taxon>
        <taxon>Popillia</taxon>
    </lineage>
</organism>
<name>A0AAW1N1N2_POPJA</name>